<keyword evidence="8" id="KW-1185">Reference proteome</keyword>
<feature type="compositionally biased region" description="Low complexity" evidence="4">
    <location>
        <begin position="222"/>
        <end position="256"/>
    </location>
</feature>
<dbReference type="Gene3D" id="2.130.10.80">
    <property type="entry name" value="Galactose oxidase/kelch, beta-propeller"/>
    <property type="match status" value="1"/>
</dbReference>
<dbReference type="Gene3D" id="2.60.40.10">
    <property type="entry name" value="Immunoglobulins"/>
    <property type="match status" value="1"/>
</dbReference>
<dbReference type="Pfam" id="PF00187">
    <property type="entry name" value="Chitin_bind_1"/>
    <property type="match status" value="3"/>
</dbReference>
<accession>A0ABQ8GMC1</accession>
<dbReference type="InterPro" id="IPR014756">
    <property type="entry name" value="Ig_E-set"/>
</dbReference>
<keyword evidence="1 3" id="KW-0147">Chitin-binding</keyword>
<dbReference type="InterPro" id="IPR037293">
    <property type="entry name" value="Gal_Oxidase_central_sf"/>
</dbReference>
<dbReference type="SUPFAM" id="SSF50965">
    <property type="entry name" value="Galactose oxidase, central domain"/>
    <property type="match status" value="1"/>
</dbReference>
<dbReference type="SUPFAM" id="SSF81296">
    <property type="entry name" value="E set domains"/>
    <property type="match status" value="1"/>
</dbReference>
<evidence type="ECO:0000313" key="7">
    <source>
        <dbReference type="EMBL" id="KAH7057389.1"/>
    </source>
</evidence>
<feature type="domain" description="Chitin-binding type-1" evidence="6">
    <location>
        <begin position="261"/>
        <end position="306"/>
    </location>
</feature>
<feature type="disulfide bond" evidence="3">
    <location>
        <begin position="281"/>
        <end position="295"/>
    </location>
</feature>
<dbReference type="PANTHER" id="PTHR32208">
    <property type="entry name" value="SECRETED PROTEIN-RELATED"/>
    <property type="match status" value="1"/>
</dbReference>
<dbReference type="CDD" id="cd00035">
    <property type="entry name" value="ChtBD1"/>
    <property type="match status" value="2"/>
</dbReference>
<dbReference type="Proteomes" id="UP000774617">
    <property type="component" value="Unassembled WGS sequence"/>
</dbReference>
<comment type="caution">
    <text evidence="3">Lacks conserved residue(s) required for the propagation of feature annotation.</text>
</comment>
<feature type="region of interest" description="Disordered" evidence="4">
    <location>
        <begin position="222"/>
        <end position="264"/>
    </location>
</feature>
<gene>
    <name evidence="7" type="ORF">B0J12DRAFT_738173</name>
</gene>
<evidence type="ECO:0000256" key="1">
    <source>
        <dbReference type="ARBA" id="ARBA00022669"/>
    </source>
</evidence>
<dbReference type="InterPro" id="IPR001002">
    <property type="entry name" value="Chitin-bd_1"/>
</dbReference>
<keyword evidence="2 5" id="KW-0732">Signal</keyword>
<feature type="disulfide bond" evidence="3">
    <location>
        <begin position="187"/>
        <end position="201"/>
    </location>
</feature>
<feature type="disulfide bond" evidence="3">
    <location>
        <begin position="106"/>
        <end position="120"/>
    </location>
</feature>
<feature type="domain" description="Chitin-binding type-1" evidence="6">
    <location>
        <begin position="166"/>
        <end position="213"/>
    </location>
</feature>
<dbReference type="InterPro" id="IPR011043">
    <property type="entry name" value="Gal_Oxase/kelch_b-propeller"/>
</dbReference>
<dbReference type="InterPro" id="IPR036861">
    <property type="entry name" value="Endochitinase-like_sf"/>
</dbReference>
<proteinExistence type="predicted"/>
<dbReference type="PANTHER" id="PTHR32208:SF21">
    <property type="entry name" value="LOW QUALITY PROTEIN: ALDEHYDE OXIDASE GLOX-LIKE"/>
    <property type="match status" value="1"/>
</dbReference>
<evidence type="ECO:0000256" key="3">
    <source>
        <dbReference type="PROSITE-ProRule" id="PRU00261"/>
    </source>
</evidence>
<reference evidence="7 8" key="1">
    <citation type="journal article" date="2021" name="Nat. Commun.">
        <title>Genetic determinants of endophytism in the Arabidopsis root mycobiome.</title>
        <authorList>
            <person name="Mesny F."/>
            <person name="Miyauchi S."/>
            <person name="Thiergart T."/>
            <person name="Pickel B."/>
            <person name="Atanasova L."/>
            <person name="Karlsson M."/>
            <person name="Huettel B."/>
            <person name="Barry K.W."/>
            <person name="Haridas S."/>
            <person name="Chen C."/>
            <person name="Bauer D."/>
            <person name="Andreopoulos W."/>
            <person name="Pangilinan J."/>
            <person name="LaButti K."/>
            <person name="Riley R."/>
            <person name="Lipzen A."/>
            <person name="Clum A."/>
            <person name="Drula E."/>
            <person name="Henrissat B."/>
            <person name="Kohler A."/>
            <person name="Grigoriev I.V."/>
            <person name="Martin F.M."/>
            <person name="Hacquard S."/>
        </authorList>
    </citation>
    <scope>NUCLEOTIDE SEQUENCE [LARGE SCALE GENOMIC DNA]</scope>
    <source>
        <strain evidence="7 8">MPI-SDFR-AT-0080</strain>
    </source>
</reference>
<dbReference type="InterPro" id="IPR015202">
    <property type="entry name" value="GO-like_E_set"/>
</dbReference>
<evidence type="ECO:0000259" key="6">
    <source>
        <dbReference type="PROSITE" id="PS50941"/>
    </source>
</evidence>
<feature type="disulfide bond" evidence="3">
    <location>
        <begin position="207"/>
        <end position="211"/>
    </location>
</feature>
<sequence length="842" mass="86867">MKSSFLSLGLLAASANANIIFNWVQPVCDFEADCSTCLRGQRCNENNTCEAFVTADDDYSASFVRGGSASVEVRASTPAYSQDGKCGPSNGGLVCDPNSAVYKGTCCSQYGWCGNTPDHCGTGCTSGACLSSSSSSVVSASNPVSKTVVAAAASSSAAASTAPRSDGRCGKEFGGATCDANGAYGGCCSQYGYCGKTDDHCLASNGCQNGCKGASSSSAAATTKPATSGSTSSSTQEPVLGSPTASSASGSASATGQVTTDGSCGASNGGTICGDWPKGGCCSMYGFCGNTTSHCGEGCQSGPCANGASVQAPGASPAPAAPTPGTFKVVGLSGVPVMHAGLLPNGKVAFLDKVENYTQVKLSNGQYAYSAEYDTAKNTYVPLSYKTNAFCAGGAFLADGSFVSLGGNGPLDFIDPTVGDGFDGIRYLKRSISDASLDGQSWTEPGNKLASKRWYASAQVMGDGTVFVASGSLNGLDPTNSSNNNPTWELLNAKGVSDGINRPMEILEKNQPYYMYPFVHLLKDGSLFVFVSKSAELFDVKNNKTTKTFKDLPGDYRTYPNTGGSIMLPLSSANNYTSDIVICGGGAYQDITSPTDPSCGRISPLSTNPTWEMDSMPQGRGMVEGTLLPDGTVIWLNGCNHGAQGFGLGTDPTFDALLYNPDAKLGQRWTTAGTTNIPRLYHSVALLLLDGTLMVTGSNPVEQPVISPNNNTAFPYDTEFRVEIYTPPYLQGANAKKRPTAVALSSKALKADGKTTFTISFTAPAAAKAVKVALYHGGFVTHSVHMGHRMVYLDNSGWKAGATAQKLTVTGPPNTNVTPPGPYVVYVVVDGVPAVGQTVMVS</sequence>
<organism evidence="7 8">
    <name type="scientific">Macrophomina phaseolina</name>
    <dbReference type="NCBI Taxonomy" id="35725"/>
    <lineage>
        <taxon>Eukaryota</taxon>
        <taxon>Fungi</taxon>
        <taxon>Dikarya</taxon>
        <taxon>Ascomycota</taxon>
        <taxon>Pezizomycotina</taxon>
        <taxon>Dothideomycetes</taxon>
        <taxon>Dothideomycetes incertae sedis</taxon>
        <taxon>Botryosphaeriales</taxon>
        <taxon>Botryosphaeriaceae</taxon>
        <taxon>Macrophomina</taxon>
    </lineage>
</organism>
<name>A0ABQ8GMC1_9PEZI</name>
<feature type="signal peptide" evidence="5">
    <location>
        <begin position="1"/>
        <end position="17"/>
    </location>
</feature>
<dbReference type="SUPFAM" id="SSF57016">
    <property type="entry name" value="Plant lectins/antimicrobial peptides"/>
    <property type="match status" value="3"/>
</dbReference>
<dbReference type="Gene3D" id="3.30.60.10">
    <property type="entry name" value="Endochitinase-like"/>
    <property type="match status" value="3"/>
</dbReference>
<comment type="caution">
    <text evidence="7">The sequence shown here is derived from an EMBL/GenBank/DDBJ whole genome shotgun (WGS) entry which is preliminary data.</text>
</comment>
<evidence type="ECO:0000256" key="2">
    <source>
        <dbReference type="ARBA" id="ARBA00022729"/>
    </source>
</evidence>
<dbReference type="EMBL" id="JAGTJR010000007">
    <property type="protein sequence ID" value="KAH7057389.1"/>
    <property type="molecule type" value="Genomic_DNA"/>
</dbReference>
<dbReference type="CDD" id="cd11618">
    <property type="entry name" value="ChtBD1_1"/>
    <property type="match status" value="1"/>
</dbReference>
<evidence type="ECO:0000256" key="5">
    <source>
        <dbReference type="SAM" id="SignalP"/>
    </source>
</evidence>
<evidence type="ECO:0000256" key="4">
    <source>
        <dbReference type="SAM" id="MobiDB-lite"/>
    </source>
</evidence>
<dbReference type="Pfam" id="PF07250">
    <property type="entry name" value="Glyoxal_oxid_N"/>
    <property type="match status" value="1"/>
</dbReference>
<keyword evidence="3" id="KW-1015">Disulfide bond</keyword>
<protein>
    <submittedName>
        <fullName evidence="7">Carbohydrate-binding module family 18 protein</fullName>
    </submittedName>
</protein>
<feature type="domain" description="Chitin-binding type-1" evidence="6">
    <location>
        <begin position="83"/>
        <end position="131"/>
    </location>
</feature>
<dbReference type="Pfam" id="PF09118">
    <property type="entry name" value="GO-like_E_set"/>
    <property type="match status" value="1"/>
</dbReference>
<dbReference type="PROSITE" id="PS50941">
    <property type="entry name" value="CHIT_BIND_I_2"/>
    <property type="match status" value="3"/>
</dbReference>
<evidence type="ECO:0000313" key="8">
    <source>
        <dbReference type="Proteomes" id="UP000774617"/>
    </source>
</evidence>
<feature type="chain" id="PRO_5045166864" evidence="5">
    <location>
        <begin position="18"/>
        <end position="842"/>
    </location>
</feature>
<dbReference type="InterPro" id="IPR013783">
    <property type="entry name" value="Ig-like_fold"/>
</dbReference>
<dbReference type="InterPro" id="IPR009880">
    <property type="entry name" value="Glyoxal_oxidase_N"/>
</dbReference>
<dbReference type="SMART" id="SM00270">
    <property type="entry name" value="ChtBD1"/>
    <property type="match status" value="3"/>
</dbReference>